<keyword evidence="4 5" id="KW-0408">Iron</keyword>
<keyword evidence="3 5" id="KW-0479">Metal-binding</keyword>
<dbReference type="SUPFAM" id="SSF48264">
    <property type="entry name" value="Cytochrome P450"/>
    <property type="match status" value="1"/>
</dbReference>
<accession>A0A0G2DTP8</accession>
<evidence type="ECO:0000256" key="4">
    <source>
        <dbReference type="ARBA" id="ARBA00023004"/>
    </source>
</evidence>
<dbReference type="InterPro" id="IPR001128">
    <property type="entry name" value="Cyt_P450"/>
</dbReference>
<keyword evidence="7" id="KW-0472">Membrane</keyword>
<organism evidence="8 9">
    <name type="scientific">Diplodia seriata</name>
    <dbReference type="NCBI Taxonomy" id="420778"/>
    <lineage>
        <taxon>Eukaryota</taxon>
        <taxon>Fungi</taxon>
        <taxon>Dikarya</taxon>
        <taxon>Ascomycota</taxon>
        <taxon>Pezizomycotina</taxon>
        <taxon>Dothideomycetes</taxon>
        <taxon>Dothideomycetes incertae sedis</taxon>
        <taxon>Botryosphaeriales</taxon>
        <taxon>Botryosphaeriaceae</taxon>
        <taxon>Diplodia</taxon>
    </lineage>
</organism>
<dbReference type="GO" id="GO:0004497">
    <property type="term" value="F:monooxygenase activity"/>
    <property type="evidence" value="ECO:0007669"/>
    <property type="project" value="UniProtKB-KW"/>
</dbReference>
<dbReference type="Gene3D" id="1.10.630.10">
    <property type="entry name" value="Cytochrome P450"/>
    <property type="match status" value="1"/>
</dbReference>
<reference evidence="8 9" key="1">
    <citation type="submission" date="2015-03" db="EMBL/GenBank/DDBJ databases">
        <authorList>
            <person name="Morales-Cruz A."/>
            <person name="Amrine K.C."/>
            <person name="Cantu D."/>
        </authorList>
    </citation>
    <scope>NUCLEOTIDE SEQUENCE [LARGE SCALE GENOMIC DNA]</scope>
    <source>
        <strain evidence="8">DS831</strain>
    </source>
</reference>
<comment type="cofactor">
    <cofactor evidence="1 5">
        <name>heme</name>
        <dbReference type="ChEBI" id="CHEBI:30413"/>
    </cofactor>
</comment>
<keyword evidence="5 6" id="KW-0349">Heme</keyword>
<evidence type="ECO:0000256" key="7">
    <source>
        <dbReference type="SAM" id="Phobius"/>
    </source>
</evidence>
<proteinExistence type="inferred from homology"/>
<gene>
    <name evidence="8" type="ORF">UCDDS831_g08848</name>
</gene>
<evidence type="ECO:0000256" key="5">
    <source>
        <dbReference type="PIRSR" id="PIRSR602401-1"/>
    </source>
</evidence>
<dbReference type="InterPro" id="IPR036396">
    <property type="entry name" value="Cyt_P450_sf"/>
</dbReference>
<dbReference type="GO" id="GO:0020037">
    <property type="term" value="F:heme binding"/>
    <property type="evidence" value="ECO:0007669"/>
    <property type="project" value="InterPro"/>
</dbReference>
<evidence type="ECO:0000256" key="3">
    <source>
        <dbReference type="ARBA" id="ARBA00022723"/>
    </source>
</evidence>
<name>A0A0G2DTP8_9PEZI</name>
<dbReference type="Proteomes" id="UP000034182">
    <property type="component" value="Unassembled WGS sequence"/>
</dbReference>
<dbReference type="PRINTS" id="PR00463">
    <property type="entry name" value="EP450I"/>
</dbReference>
<dbReference type="InterPro" id="IPR017972">
    <property type="entry name" value="Cyt_P450_CS"/>
</dbReference>
<dbReference type="InterPro" id="IPR002401">
    <property type="entry name" value="Cyt_P450_E_grp-I"/>
</dbReference>
<dbReference type="InterPro" id="IPR050121">
    <property type="entry name" value="Cytochrome_P450_monoxygenase"/>
</dbReference>
<dbReference type="GO" id="GO:0016705">
    <property type="term" value="F:oxidoreductase activity, acting on paired donors, with incorporation or reduction of molecular oxygen"/>
    <property type="evidence" value="ECO:0007669"/>
    <property type="project" value="InterPro"/>
</dbReference>
<dbReference type="GO" id="GO:0005506">
    <property type="term" value="F:iron ion binding"/>
    <property type="evidence" value="ECO:0007669"/>
    <property type="project" value="InterPro"/>
</dbReference>
<evidence type="ECO:0000313" key="8">
    <source>
        <dbReference type="EMBL" id="KKY13611.1"/>
    </source>
</evidence>
<reference evidence="8 9" key="2">
    <citation type="submission" date="2015-05" db="EMBL/GenBank/DDBJ databases">
        <title>Distinctive expansion of gene families associated with plant cell wall degradation and secondary metabolism in the genomes of grapevine trunk pathogens.</title>
        <authorList>
            <person name="Lawrence D.P."/>
            <person name="Travadon R."/>
            <person name="Rolshausen P.E."/>
            <person name="Baumgartner K."/>
        </authorList>
    </citation>
    <scope>NUCLEOTIDE SEQUENCE [LARGE SCALE GENOMIC DNA]</scope>
    <source>
        <strain evidence="8">DS831</strain>
    </source>
</reference>
<keyword evidence="6" id="KW-0503">Monooxygenase</keyword>
<evidence type="ECO:0000256" key="2">
    <source>
        <dbReference type="ARBA" id="ARBA00010617"/>
    </source>
</evidence>
<evidence type="ECO:0000256" key="6">
    <source>
        <dbReference type="RuleBase" id="RU000461"/>
    </source>
</evidence>
<protein>
    <submittedName>
        <fullName evidence="8">Putative cytochrome p450</fullName>
    </submittedName>
</protein>
<keyword evidence="6" id="KW-0560">Oxidoreductase</keyword>
<keyword evidence="7" id="KW-0812">Transmembrane</keyword>
<dbReference type="PANTHER" id="PTHR24305">
    <property type="entry name" value="CYTOCHROME P450"/>
    <property type="match status" value="1"/>
</dbReference>
<comment type="caution">
    <text evidence="8">The sequence shown here is derived from an EMBL/GenBank/DDBJ whole genome shotgun (WGS) entry which is preliminary data.</text>
</comment>
<sequence>MFSKLLLFTALAFLGGKYFPVPSLGQWGTFAISLFTEIAINLLIVCWLWPFVLSPLRKIPGPKGGSFLFGHGLQELGRATGVLAWEWSKDLTYTDFLRCTGFFGEEKLLPMSPSAVRQIMNNEDMKWPEGFREALGPMLGDGLVLAEGPRHRRMKKALGPAFTPSQQRRLVPDMWKQVQRFRQKLLDIVDDTPDKVAELNMLDWTNYCTFDILGATQWGADFKGIEDPSHFYDLFDRNFPIEGHKGWDAFCVYVLPLFVNHTLLNKLPIKKYQEQLKDRKLMNERYRQFMEERKNKDMSTDGEGTHKDMLSVMLNTKELTDYDLIENAMTFTAAGFGTNAATLIWAIYVLATQPRITQTLRSHIRATIPDPTQPITSAELDTIPYLHHFVLEVTRLYPSIPNSWKQATAPTTVAGVPVPKGTQITIPTFAVNRNPAVWGDDADEFVPERWEEGRRRPGMETNGSYLTFSMGVKSCIGKEYALRALKAVLVGLVGSFDFAYDGPDPLGNLVPGLTLRPRGGLMVRVSRTKE</sequence>
<dbReference type="AlphaFoldDB" id="A0A0G2DTP8"/>
<dbReference type="PRINTS" id="PR00385">
    <property type="entry name" value="P450"/>
</dbReference>
<comment type="similarity">
    <text evidence="2 6">Belongs to the cytochrome P450 family.</text>
</comment>
<keyword evidence="7" id="KW-1133">Transmembrane helix</keyword>
<dbReference type="PROSITE" id="PS00086">
    <property type="entry name" value="CYTOCHROME_P450"/>
    <property type="match status" value="1"/>
</dbReference>
<dbReference type="PANTHER" id="PTHR24305:SF166">
    <property type="entry name" value="CYTOCHROME P450 12A4, MITOCHONDRIAL-RELATED"/>
    <property type="match status" value="1"/>
</dbReference>
<evidence type="ECO:0000256" key="1">
    <source>
        <dbReference type="ARBA" id="ARBA00001971"/>
    </source>
</evidence>
<feature type="binding site" description="axial binding residue" evidence="5">
    <location>
        <position position="475"/>
    </location>
    <ligand>
        <name>heme</name>
        <dbReference type="ChEBI" id="CHEBI:30413"/>
    </ligand>
    <ligandPart>
        <name>Fe</name>
        <dbReference type="ChEBI" id="CHEBI:18248"/>
    </ligandPart>
</feature>
<feature type="transmembrane region" description="Helical" evidence="7">
    <location>
        <begin position="35"/>
        <end position="53"/>
    </location>
</feature>
<evidence type="ECO:0000313" key="9">
    <source>
        <dbReference type="Proteomes" id="UP000034182"/>
    </source>
</evidence>
<dbReference type="EMBL" id="LAQI01000282">
    <property type="protein sequence ID" value="KKY13611.1"/>
    <property type="molecule type" value="Genomic_DNA"/>
</dbReference>
<dbReference type="Pfam" id="PF00067">
    <property type="entry name" value="p450"/>
    <property type="match status" value="1"/>
</dbReference>